<evidence type="ECO:0000313" key="4">
    <source>
        <dbReference type="Proteomes" id="UP000076715"/>
    </source>
</evidence>
<dbReference type="Pfam" id="PF01381">
    <property type="entry name" value="HTH_3"/>
    <property type="match status" value="1"/>
</dbReference>
<proteinExistence type="predicted"/>
<keyword evidence="1" id="KW-1133">Transmembrane helix</keyword>
<feature type="domain" description="HTH cro/C1-type" evidence="2">
    <location>
        <begin position="27"/>
        <end position="81"/>
    </location>
</feature>
<evidence type="ECO:0000313" key="3">
    <source>
        <dbReference type="EMBL" id="KZS38223.1"/>
    </source>
</evidence>
<keyword evidence="1" id="KW-0472">Membrane</keyword>
<feature type="transmembrane region" description="Helical" evidence="1">
    <location>
        <begin position="148"/>
        <end position="169"/>
    </location>
</feature>
<dbReference type="AlphaFoldDB" id="A0A162WPI2"/>
<sequence>MKPSSSDHQNTTKNLRIMKQPALGLKISELRKSKGLTQEELVEQCNISVRTIQRIEAGEVMPRSYTVKTILSALDYDLEKIQTESSTATKEFKKLFLLEIDDQKNANFLTRQLSIAWISGIVYFLLGFGEFAIDYLRYAQDEMIINNIVYILLKLVILTSVLLFTRGFILTGKIFKNYLLRITAFIVVFINCIFYAYDILSLYFGTFDTEVLMGAEAVTFGIIGILFGISVLRLKNGLGTIATVTGIFEIVTYSLLVTIVLSFLGMFVLTPTIILEIILLYKVSEMLKEKQTEMNQNS</sequence>
<dbReference type="GO" id="GO:0003677">
    <property type="term" value="F:DNA binding"/>
    <property type="evidence" value="ECO:0007669"/>
    <property type="project" value="InterPro"/>
</dbReference>
<dbReference type="InterPro" id="IPR010982">
    <property type="entry name" value="Lambda_DNA-bd_dom_sf"/>
</dbReference>
<feature type="transmembrane region" description="Helical" evidence="1">
    <location>
        <begin position="217"/>
        <end position="234"/>
    </location>
</feature>
<feature type="transmembrane region" description="Helical" evidence="1">
    <location>
        <begin position="255"/>
        <end position="281"/>
    </location>
</feature>
<dbReference type="Gene3D" id="1.10.260.40">
    <property type="entry name" value="lambda repressor-like DNA-binding domains"/>
    <property type="match status" value="1"/>
</dbReference>
<protein>
    <recommendedName>
        <fullName evidence="2">HTH cro/C1-type domain-containing protein</fullName>
    </recommendedName>
</protein>
<dbReference type="EMBL" id="LQRT01000060">
    <property type="protein sequence ID" value="KZS38223.1"/>
    <property type="molecule type" value="Genomic_DNA"/>
</dbReference>
<evidence type="ECO:0000256" key="1">
    <source>
        <dbReference type="SAM" id="Phobius"/>
    </source>
</evidence>
<accession>A0A162WPI2</accession>
<keyword evidence="1" id="KW-0812">Transmembrane</keyword>
<keyword evidence="4" id="KW-1185">Reference proteome</keyword>
<dbReference type="STRING" id="1642818.AWE51_19495"/>
<dbReference type="SUPFAM" id="SSF47413">
    <property type="entry name" value="lambda repressor-like DNA-binding domains"/>
    <property type="match status" value="1"/>
</dbReference>
<reference evidence="3 4" key="1">
    <citation type="submission" date="2016-01" db="EMBL/GenBank/DDBJ databases">
        <title>The draft genome sequence of Aquimarina sp. RZW4-3-2.</title>
        <authorList>
            <person name="Wang Y."/>
        </authorList>
    </citation>
    <scope>NUCLEOTIDE SEQUENCE [LARGE SCALE GENOMIC DNA]</scope>
    <source>
        <strain evidence="3 4">RZW4-3-2</strain>
    </source>
</reference>
<name>A0A162WPI2_9FLAO</name>
<dbReference type="InterPro" id="IPR001387">
    <property type="entry name" value="Cro/C1-type_HTH"/>
</dbReference>
<dbReference type="PROSITE" id="PS50943">
    <property type="entry name" value="HTH_CROC1"/>
    <property type="match status" value="1"/>
</dbReference>
<comment type="caution">
    <text evidence="3">The sequence shown here is derived from an EMBL/GenBank/DDBJ whole genome shotgun (WGS) entry which is preliminary data.</text>
</comment>
<dbReference type="CDD" id="cd00093">
    <property type="entry name" value="HTH_XRE"/>
    <property type="match status" value="1"/>
</dbReference>
<dbReference type="Proteomes" id="UP000076715">
    <property type="component" value="Unassembled WGS sequence"/>
</dbReference>
<feature type="transmembrane region" description="Helical" evidence="1">
    <location>
        <begin position="178"/>
        <end position="197"/>
    </location>
</feature>
<organism evidence="3 4">
    <name type="scientific">Aquimarina aggregata</name>
    <dbReference type="NCBI Taxonomy" id="1642818"/>
    <lineage>
        <taxon>Bacteria</taxon>
        <taxon>Pseudomonadati</taxon>
        <taxon>Bacteroidota</taxon>
        <taxon>Flavobacteriia</taxon>
        <taxon>Flavobacteriales</taxon>
        <taxon>Flavobacteriaceae</taxon>
        <taxon>Aquimarina</taxon>
    </lineage>
</organism>
<gene>
    <name evidence="3" type="ORF">AWE51_19495</name>
</gene>
<evidence type="ECO:0000259" key="2">
    <source>
        <dbReference type="PROSITE" id="PS50943"/>
    </source>
</evidence>
<feature type="transmembrane region" description="Helical" evidence="1">
    <location>
        <begin position="113"/>
        <end position="136"/>
    </location>
</feature>
<dbReference type="SMART" id="SM00530">
    <property type="entry name" value="HTH_XRE"/>
    <property type="match status" value="1"/>
</dbReference>